<keyword evidence="2" id="KW-1185">Reference proteome</keyword>
<comment type="caution">
    <text evidence="1">The sequence shown here is derived from an EMBL/GenBank/DDBJ whole genome shotgun (WGS) entry which is preliminary data.</text>
</comment>
<sequence>MKLTEKLYYRISISVVHDGVKYDSFVIDSDEDLQVLFHCRCQFSKVRIPELLAKLVDVVSSSGRSNRNHQSVPTVAASSSTPIEITDVGANINTPVMISHFVEVGKPDVVEDVLGDDNDVEPAIIEDDSDDDIGKSILVETGEASSSETHQYSSHFSTIDLDVMRRKGFPM</sequence>
<proteinExistence type="predicted"/>
<name>A0A445BDB0_ARAHY</name>
<dbReference type="AlphaFoldDB" id="A0A445BDB0"/>
<dbReference type="Proteomes" id="UP000289738">
    <property type="component" value="Chromosome A09"/>
</dbReference>
<organism evidence="1 2">
    <name type="scientific">Arachis hypogaea</name>
    <name type="common">Peanut</name>
    <dbReference type="NCBI Taxonomy" id="3818"/>
    <lineage>
        <taxon>Eukaryota</taxon>
        <taxon>Viridiplantae</taxon>
        <taxon>Streptophyta</taxon>
        <taxon>Embryophyta</taxon>
        <taxon>Tracheophyta</taxon>
        <taxon>Spermatophyta</taxon>
        <taxon>Magnoliopsida</taxon>
        <taxon>eudicotyledons</taxon>
        <taxon>Gunneridae</taxon>
        <taxon>Pentapetalae</taxon>
        <taxon>rosids</taxon>
        <taxon>fabids</taxon>
        <taxon>Fabales</taxon>
        <taxon>Fabaceae</taxon>
        <taxon>Papilionoideae</taxon>
        <taxon>50 kb inversion clade</taxon>
        <taxon>dalbergioids sensu lato</taxon>
        <taxon>Dalbergieae</taxon>
        <taxon>Pterocarpus clade</taxon>
        <taxon>Arachis</taxon>
    </lineage>
</organism>
<evidence type="ECO:0000313" key="1">
    <source>
        <dbReference type="EMBL" id="RYR36662.1"/>
    </source>
</evidence>
<reference evidence="1 2" key="1">
    <citation type="submission" date="2019-01" db="EMBL/GenBank/DDBJ databases">
        <title>Sequencing of cultivated peanut Arachis hypogaea provides insights into genome evolution and oil improvement.</title>
        <authorList>
            <person name="Chen X."/>
        </authorList>
    </citation>
    <scope>NUCLEOTIDE SEQUENCE [LARGE SCALE GENOMIC DNA]</scope>
    <source>
        <strain evidence="2">cv. Fuhuasheng</strain>
        <tissue evidence="1">Leaves</tissue>
    </source>
</reference>
<accession>A0A445BDB0</accession>
<gene>
    <name evidence="1" type="ORF">Ahy_A09g041624</name>
</gene>
<evidence type="ECO:0000313" key="2">
    <source>
        <dbReference type="Proteomes" id="UP000289738"/>
    </source>
</evidence>
<protein>
    <submittedName>
        <fullName evidence="1">Uncharacterized protein</fullName>
    </submittedName>
</protein>
<dbReference type="EMBL" id="SDMP01000009">
    <property type="protein sequence ID" value="RYR36662.1"/>
    <property type="molecule type" value="Genomic_DNA"/>
</dbReference>